<accession>A0A562TXR5</accession>
<dbReference type="AlphaFoldDB" id="A0A562TXR5"/>
<evidence type="ECO:0000313" key="1">
    <source>
        <dbReference type="EMBL" id="TWI97660.1"/>
    </source>
</evidence>
<dbReference type="OrthoDB" id="795331at2"/>
<gene>
    <name evidence="1" type="ORF">JN11_03483</name>
</gene>
<evidence type="ECO:0000313" key="2">
    <source>
        <dbReference type="Proteomes" id="UP000317010"/>
    </source>
</evidence>
<dbReference type="EMBL" id="VLLI01000010">
    <property type="protein sequence ID" value="TWI97660.1"/>
    <property type="molecule type" value="Genomic_DNA"/>
</dbReference>
<keyword evidence="2" id="KW-1185">Reference proteome</keyword>
<sequence>MKKISLIATLISAVLLLQNCKKDVAIGTTTSTEPMIAIINDTTWIAKDTVSASIVYNAATQTKVLTCQGTSNNKQINLLVTQHSALNTTGFPLTTFNINATTDNEMSYWVPQRNSQGVVVLAPLGSTSPGGGTLTVTTIDSVKKIISGTFSFSTILNHYDSNGNITSITSSQIQAGGFNNIPYTLTSN</sequence>
<dbReference type="Proteomes" id="UP000317010">
    <property type="component" value="Unassembled WGS sequence"/>
</dbReference>
<comment type="caution">
    <text evidence="1">The sequence shown here is derived from an EMBL/GenBank/DDBJ whole genome shotgun (WGS) entry which is preliminary data.</text>
</comment>
<protein>
    <submittedName>
        <fullName evidence="1">Uncharacterized protein</fullName>
    </submittedName>
</protein>
<dbReference type="RefSeq" id="WP_144914514.1">
    <property type="nucleotide sequence ID" value="NZ_VLLI01000010.1"/>
</dbReference>
<organism evidence="1 2">
    <name type="scientific">Mucilaginibacter frigoritolerans</name>
    <dbReference type="NCBI Taxonomy" id="652788"/>
    <lineage>
        <taxon>Bacteria</taxon>
        <taxon>Pseudomonadati</taxon>
        <taxon>Bacteroidota</taxon>
        <taxon>Sphingobacteriia</taxon>
        <taxon>Sphingobacteriales</taxon>
        <taxon>Sphingobacteriaceae</taxon>
        <taxon>Mucilaginibacter</taxon>
    </lineage>
</organism>
<proteinExistence type="predicted"/>
<reference evidence="1 2" key="1">
    <citation type="submission" date="2019-07" db="EMBL/GenBank/DDBJ databases">
        <title>Genomic Encyclopedia of Archaeal and Bacterial Type Strains, Phase II (KMG-II): from individual species to whole genera.</title>
        <authorList>
            <person name="Goeker M."/>
        </authorList>
    </citation>
    <scope>NUCLEOTIDE SEQUENCE [LARGE SCALE GENOMIC DNA]</scope>
    <source>
        <strain evidence="1 2">ATCC BAA-1854</strain>
    </source>
</reference>
<name>A0A562TXR5_9SPHI</name>